<dbReference type="Pfam" id="PF01738">
    <property type="entry name" value="DLH"/>
    <property type="match status" value="1"/>
</dbReference>
<dbReference type="EMBL" id="NJGU01000001">
    <property type="protein sequence ID" value="OWY31251.1"/>
    <property type="molecule type" value="Genomic_DNA"/>
</dbReference>
<protein>
    <submittedName>
        <fullName evidence="4">Dienelactone hydrolase</fullName>
    </submittedName>
</protein>
<dbReference type="InterPro" id="IPR029058">
    <property type="entry name" value="AB_hydrolase_fold"/>
</dbReference>
<keyword evidence="1 4" id="KW-0378">Hydrolase</keyword>
<proteinExistence type="predicted"/>
<gene>
    <name evidence="4" type="ORF">CEJ42_04180</name>
</gene>
<dbReference type="Gene3D" id="3.40.50.1820">
    <property type="entry name" value="alpha/beta hydrolase"/>
    <property type="match status" value="1"/>
</dbReference>
<feature type="region of interest" description="Disordered" evidence="2">
    <location>
        <begin position="1"/>
        <end position="20"/>
    </location>
</feature>
<evidence type="ECO:0000313" key="5">
    <source>
        <dbReference type="Proteomes" id="UP000197596"/>
    </source>
</evidence>
<dbReference type="GO" id="GO:0052689">
    <property type="term" value="F:carboxylic ester hydrolase activity"/>
    <property type="evidence" value="ECO:0007669"/>
    <property type="project" value="UniProtKB-ARBA"/>
</dbReference>
<name>A0A246WX28_9BURK</name>
<accession>A0A246WX28</accession>
<evidence type="ECO:0000313" key="4">
    <source>
        <dbReference type="EMBL" id="OWY31251.1"/>
    </source>
</evidence>
<dbReference type="AlphaFoldDB" id="A0A246WX28"/>
<dbReference type="SUPFAM" id="SSF53474">
    <property type="entry name" value="alpha/beta-Hydrolases"/>
    <property type="match status" value="1"/>
</dbReference>
<evidence type="ECO:0000259" key="3">
    <source>
        <dbReference type="Pfam" id="PF01738"/>
    </source>
</evidence>
<comment type="caution">
    <text evidence="4">The sequence shown here is derived from an EMBL/GenBank/DDBJ whole genome shotgun (WGS) entry which is preliminary data.</text>
</comment>
<dbReference type="InterPro" id="IPR002925">
    <property type="entry name" value="Dienelactn_hydro"/>
</dbReference>
<organism evidence="4 5">
    <name type="scientific">Herbaspirillum robiniae</name>
    <dbReference type="NCBI Taxonomy" id="2014887"/>
    <lineage>
        <taxon>Bacteria</taxon>
        <taxon>Pseudomonadati</taxon>
        <taxon>Pseudomonadota</taxon>
        <taxon>Betaproteobacteria</taxon>
        <taxon>Burkholderiales</taxon>
        <taxon>Oxalobacteraceae</taxon>
        <taxon>Herbaspirillum</taxon>
    </lineage>
</organism>
<dbReference type="Proteomes" id="UP000197596">
    <property type="component" value="Unassembled WGS sequence"/>
</dbReference>
<sequence length="332" mass="35272">MRETCLSSRHRAPQAASAEKPPHRRRLFCAPFLLTLLAIALAGPLRKAGAVDAAAVLPQTVHFPSADGKTQLTGYLFAPAGAGPHPAIVMLHGRAGPYSINVNARCTQVGPGVASACDAAALTQRHRAWARYWSERGYLAPHVDSFGPRGVAHGFGRHTHGAPERAATNELDVRPLDAEGALAWLAARSDVARERIMLQGWSNGASTALNVMIRQAMHPPAAGAPAFAAAIAFYPGCGPRALLSQSPRIDRPLQLLLGSADEEVSAEGCKRVMRQVQLAVGAEPPVVTTYAGATHDFDDPGARRQAIEANRTALGDARMRLGPWLDQVRSLP</sequence>
<evidence type="ECO:0000256" key="1">
    <source>
        <dbReference type="ARBA" id="ARBA00022801"/>
    </source>
</evidence>
<dbReference type="InterPro" id="IPR050261">
    <property type="entry name" value="FrsA_esterase"/>
</dbReference>
<dbReference type="PANTHER" id="PTHR22946:SF9">
    <property type="entry name" value="POLYKETIDE TRANSFERASE AF380"/>
    <property type="match status" value="1"/>
</dbReference>
<feature type="domain" description="Dienelactone hydrolase" evidence="3">
    <location>
        <begin position="177"/>
        <end position="327"/>
    </location>
</feature>
<evidence type="ECO:0000256" key="2">
    <source>
        <dbReference type="SAM" id="MobiDB-lite"/>
    </source>
</evidence>
<reference evidence="4 5" key="1">
    <citation type="submission" date="2017-06" db="EMBL/GenBank/DDBJ databases">
        <title>Herbaspirillum phytohormonus sp. nov., isolated from the root nodule of Robinia pseudoacacia in lead-zinc mine.</title>
        <authorList>
            <person name="Fan M."/>
            <person name="Lin Y."/>
        </authorList>
    </citation>
    <scope>NUCLEOTIDE SEQUENCE [LARGE SCALE GENOMIC DNA]</scope>
    <source>
        <strain evidence="4 5">HZ10</strain>
    </source>
</reference>
<dbReference type="PANTHER" id="PTHR22946">
    <property type="entry name" value="DIENELACTONE HYDROLASE DOMAIN-CONTAINING PROTEIN-RELATED"/>
    <property type="match status" value="1"/>
</dbReference>